<evidence type="ECO:0000256" key="3">
    <source>
        <dbReference type="ARBA" id="ARBA00022448"/>
    </source>
</evidence>
<evidence type="ECO:0000256" key="8">
    <source>
        <dbReference type="ARBA" id="ARBA00050025"/>
    </source>
</evidence>
<evidence type="ECO:0000256" key="6">
    <source>
        <dbReference type="ARBA" id="ARBA00023136"/>
    </source>
</evidence>
<keyword evidence="5 9" id="KW-1133">Transmembrane helix</keyword>
<dbReference type="Pfam" id="PF00909">
    <property type="entry name" value="Ammonium_transp"/>
    <property type="match status" value="1"/>
</dbReference>
<evidence type="ECO:0000256" key="2">
    <source>
        <dbReference type="ARBA" id="ARBA00005887"/>
    </source>
</evidence>
<comment type="caution">
    <text evidence="11">The sequence shown here is derived from an EMBL/GenBank/DDBJ whole genome shotgun (WGS) entry which is preliminary data.</text>
</comment>
<evidence type="ECO:0000259" key="10">
    <source>
        <dbReference type="Pfam" id="PF00909"/>
    </source>
</evidence>
<feature type="transmembrane region" description="Helical" evidence="9">
    <location>
        <begin position="168"/>
        <end position="190"/>
    </location>
</feature>
<accession>A0A2T1EGK5</accession>
<name>A0A2T1EGK5_9CYAN</name>
<keyword evidence="7 9" id="KW-0924">Ammonia transport</keyword>
<feature type="transmembrane region" description="Helical" evidence="9">
    <location>
        <begin position="354"/>
        <end position="373"/>
    </location>
</feature>
<feature type="transmembrane region" description="Helical" evidence="9">
    <location>
        <begin position="235"/>
        <end position="256"/>
    </location>
</feature>
<dbReference type="GO" id="GO:0005886">
    <property type="term" value="C:plasma membrane"/>
    <property type="evidence" value="ECO:0007669"/>
    <property type="project" value="UniProtKB-SubCell"/>
</dbReference>
<dbReference type="SUPFAM" id="SSF111352">
    <property type="entry name" value="Ammonium transporter"/>
    <property type="match status" value="1"/>
</dbReference>
<comment type="subcellular location">
    <subcellularLocation>
        <location evidence="9">Cell membrane</location>
        <topology evidence="9">Multi-pass membrane protein</topology>
    </subcellularLocation>
    <subcellularLocation>
        <location evidence="1">Membrane</location>
        <topology evidence="1">Multi-pass membrane protein</topology>
    </subcellularLocation>
</comment>
<reference evidence="11 12" key="2">
    <citation type="submission" date="2018-03" db="EMBL/GenBank/DDBJ databases">
        <title>The ancient ancestry and fast evolution of plastids.</title>
        <authorList>
            <person name="Moore K.R."/>
            <person name="Magnabosco C."/>
            <person name="Momper L."/>
            <person name="Gold D.A."/>
            <person name="Bosak T."/>
            <person name="Fournier G.P."/>
        </authorList>
    </citation>
    <scope>NUCLEOTIDE SEQUENCE [LARGE SCALE GENOMIC DNA]</scope>
    <source>
        <strain evidence="11 12">ULC18</strain>
    </source>
</reference>
<dbReference type="EMBL" id="PVWK01000031">
    <property type="protein sequence ID" value="PSB31892.1"/>
    <property type="molecule type" value="Genomic_DNA"/>
</dbReference>
<dbReference type="NCBIfam" id="TIGR00836">
    <property type="entry name" value="amt"/>
    <property type="match status" value="1"/>
</dbReference>
<evidence type="ECO:0000256" key="5">
    <source>
        <dbReference type="ARBA" id="ARBA00022989"/>
    </source>
</evidence>
<feature type="transmembrane region" description="Helical" evidence="9">
    <location>
        <begin position="299"/>
        <end position="317"/>
    </location>
</feature>
<feature type="transmembrane region" description="Helical" evidence="9">
    <location>
        <begin position="323"/>
        <end position="342"/>
    </location>
</feature>
<evidence type="ECO:0000313" key="12">
    <source>
        <dbReference type="Proteomes" id="UP000239576"/>
    </source>
</evidence>
<dbReference type="InterPro" id="IPR029020">
    <property type="entry name" value="Ammonium/urea_transptr"/>
</dbReference>
<evidence type="ECO:0000256" key="9">
    <source>
        <dbReference type="RuleBase" id="RU362002"/>
    </source>
</evidence>
<gene>
    <name evidence="11" type="ORF">C7B82_06650</name>
</gene>
<feature type="domain" description="Ammonium transporter AmtB-like" evidence="10">
    <location>
        <begin position="37"/>
        <end position="445"/>
    </location>
</feature>
<comment type="similarity">
    <text evidence="2 9">Belongs to the ammonia transporter channel (TC 1.A.11.2) family.</text>
</comment>
<feature type="transmembrane region" description="Helical" evidence="9">
    <location>
        <begin position="262"/>
        <end position="287"/>
    </location>
</feature>
<feature type="transmembrane region" description="Helical" evidence="9">
    <location>
        <begin position="393"/>
        <end position="415"/>
    </location>
</feature>
<organism evidence="11 12">
    <name type="scientific">Stenomitos frigidus ULC18</name>
    <dbReference type="NCBI Taxonomy" id="2107698"/>
    <lineage>
        <taxon>Bacteria</taxon>
        <taxon>Bacillati</taxon>
        <taxon>Cyanobacteriota</taxon>
        <taxon>Cyanophyceae</taxon>
        <taxon>Leptolyngbyales</taxon>
        <taxon>Leptolyngbyaceae</taxon>
        <taxon>Stenomitos</taxon>
    </lineage>
</organism>
<protein>
    <recommendedName>
        <fullName evidence="8 9">Ammonium transporter</fullName>
    </recommendedName>
</protein>
<dbReference type="Proteomes" id="UP000239576">
    <property type="component" value="Unassembled WGS sequence"/>
</dbReference>
<keyword evidence="3 9" id="KW-0813">Transport</keyword>
<dbReference type="PANTHER" id="PTHR43029:SF10">
    <property type="entry name" value="AMMONIUM TRANSPORTER MEP2"/>
    <property type="match status" value="1"/>
</dbReference>
<dbReference type="PANTHER" id="PTHR43029">
    <property type="entry name" value="AMMONIUM TRANSPORTER MEP2"/>
    <property type="match status" value="1"/>
</dbReference>
<keyword evidence="4 9" id="KW-0812">Transmembrane</keyword>
<evidence type="ECO:0000256" key="7">
    <source>
        <dbReference type="ARBA" id="ARBA00023177"/>
    </source>
</evidence>
<dbReference type="AlphaFoldDB" id="A0A2T1EGK5"/>
<keyword evidence="12" id="KW-1185">Reference proteome</keyword>
<proteinExistence type="inferred from homology"/>
<dbReference type="Gene3D" id="1.10.3430.10">
    <property type="entry name" value="Ammonium transporter AmtB like domains"/>
    <property type="match status" value="1"/>
</dbReference>
<dbReference type="InterPro" id="IPR018047">
    <property type="entry name" value="Ammonium_transpt_CS"/>
</dbReference>
<feature type="transmembrane region" description="Helical" evidence="9">
    <location>
        <begin position="36"/>
        <end position="57"/>
    </location>
</feature>
<feature type="transmembrane region" description="Helical" evidence="9">
    <location>
        <begin position="141"/>
        <end position="161"/>
    </location>
</feature>
<keyword evidence="6 9" id="KW-0472">Membrane</keyword>
<dbReference type="OrthoDB" id="9814202at2"/>
<sequence length="460" mass="48186">MTLVHLLTGALIDPAVAQDAAAPAAAAPPKIDTGDTAWMLISSALVLFMTPGLAFFYGGLVRSRNVLNTMMMSLVAMAIVGVTWILWGYTLAFDVDLAQGQTFAQGIEQFIGGLGWLGLNGVAFDAPDPIGFAPTIPHQVFMVYQMMFAIITVALVSGSIVERISFKAFFWFIILWSTFIYSPLAHMVWGRGFLGAMGALDFAGGTVVHISSGVSALVAAWVLGPRKDWMAKPVIPHNVPFVLLGVGMLWFGWFGFNAGSALGAGGLATVAFVSTTVSTSAAGLAWLLAEWFLKGKPTAVGLGSGFVAGLVGITPAAGFVTPVSAIFIGALTALACFFAVNLKAKLQFDDSLDTFPVHGVGGTVGALLTGFFATKAVNSAGNNGVFYGNPGQLVTQIIAVLIAAIIAAVGTFVILKVLGLFMELRVKPEVEDEGLDIYEHGEGAYGEEIVGEISFAKQTD</sequence>
<reference evidence="12" key="1">
    <citation type="submission" date="2018-02" db="EMBL/GenBank/DDBJ databases">
        <authorList>
            <person name="Moore K."/>
            <person name="Momper L."/>
        </authorList>
    </citation>
    <scope>NUCLEOTIDE SEQUENCE [LARGE SCALE GENOMIC DNA]</scope>
    <source>
        <strain evidence="12">ULC18</strain>
    </source>
</reference>
<evidence type="ECO:0000256" key="1">
    <source>
        <dbReference type="ARBA" id="ARBA00004141"/>
    </source>
</evidence>
<dbReference type="InterPro" id="IPR024041">
    <property type="entry name" value="NH4_transpt_AmtB-like_dom"/>
</dbReference>
<dbReference type="PROSITE" id="PS01219">
    <property type="entry name" value="AMMONIUM_TRANSP"/>
    <property type="match status" value="1"/>
</dbReference>
<feature type="transmembrane region" description="Helical" evidence="9">
    <location>
        <begin position="69"/>
        <end position="87"/>
    </location>
</feature>
<evidence type="ECO:0000313" key="11">
    <source>
        <dbReference type="EMBL" id="PSB31892.1"/>
    </source>
</evidence>
<dbReference type="InterPro" id="IPR001905">
    <property type="entry name" value="Ammonium_transpt"/>
</dbReference>
<evidence type="ECO:0000256" key="4">
    <source>
        <dbReference type="ARBA" id="ARBA00022692"/>
    </source>
</evidence>
<feature type="transmembrane region" description="Helical" evidence="9">
    <location>
        <begin position="202"/>
        <end position="223"/>
    </location>
</feature>
<dbReference type="GO" id="GO:0008519">
    <property type="term" value="F:ammonium channel activity"/>
    <property type="evidence" value="ECO:0007669"/>
    <property type="project" value="InterPro"/>
</dbReference>